<keyword evidence="3" id="KW-1185">Reference proteome</keyword>
<reference evidence="2 3" key="1">
    <citation type="journal article" date="2015" name="Mol. Plant Microbe Interact.">
        <title>Genome, transcriptome, and functional analyses of Penicillium expansum provide new insights into secondary metabolism and pathogenicity.</title>
        <authorList>
            <person name="Ballester A.R."/>
            <person name="Marcet-Houben M."/>
            <person name="Levin E."/>
            <person name="Sela N."/>
            <person name="Selma-Lazaro C."/>
            <person name="Carmona L."/>
            <person name="Wisniewski M."/>
            <person name="Droby S."/>
            <person name="Gonzalez-Candelas L."/>
            <person name="Gabaldon T."/>
        </authorList>
    </citation>
    <scope>NUCLEOTIDE SEQUENCE [LARGE SCALE GENOMIC DNA]</scope>
    <source>
        <strain evidence="2 3">MD-8</strain>
    </source>
</reference>
<dbReference type="AlphaFoldDB" id="A0A0A2JQN8"/>
<accession>A0A0A2JQN8</accession>
<evidence type="ECO:0000313" key="3">
    <source>
        <dbReference type="Proteomes" id="UP000030143"/>
    </source>
</evidence>
<dbReference type="VEuPathDB" id="FungiDB:PEXP_010830"/>
<dbReference type="HOGENOM" id="CLU_2655256_0_0_1"/>
<feature type="signal peptide" evidence="1">
    <location>
        <begin position="1"/>
        <end position="17"/>
    </location>
</feature>
<protein>
    <submittedName>
        <fullName evidence="2">Uncharacterized protein</fullName>
    </submittedName>
</protein>
<dbReference type="Proteomes" id="UP000030143">
    <property type="component" value="Unassembled WGS sequence"/>
</dbReference>
<evidence type="ECO:0000256" key="1">
    <source>
        <dbReference type="SAM" id="SignalP"/>
    </source>
</evidence>
<keyword evidence="1" id="KW-0732">Signal</keyword>
<feature type="chain" id="PRO_5009752687" evidence="1">
    <location>
        <begin position="18"/>
        <end position="76"/>
    </location>
</feature>
<organism evidence="2 3">
    <name type="scientific">Penicillium expansum</name>
    <name type="common">Blue mold rot fungus</name>
    <dbReference type="NCBI Taxonomy" id="27334"/>
    <lineage>
        <taxon>Eukaryota</taxon>
        <taxon>Fungi</taxon>
        <taxon>Dikarya</taxon>
        <taxon>Ascomycota</taxon>
        <taxon>Pezizomycotina</taxon>
        <taxon>Eurotiomycetes</taxon>
        <taxon>Eurotiomycetidae</taxon>
        <taxon>Eurotiales</taxon>
        <taxon>Aspergillaceae</taxon>
        <taxon>Penicillium</taxon>
    </lineage>
</organism>
<proteinExistence type="predicted"/>
<dbReference type="GeneID" id="27674869"/>
<sequence length="76" mass="8087">MKLTPLVLSLTATTALAGSTWCNRGQYYCGWLLNQSANPPTYQANSIYLCDNPGGDQSFVKGCPSGCSGYPAQCQC</sequence>
<dbReference type="EMBL" id="JQFZ01000138">
    <property type="protein sequence ID" value="KGO57732.1"/>
    <property type="molecule type" value="Genomic_DNA"/>
</dbReference>
<gene>
    <name evidence="2" type="ORF">PEX2_021750</name>
</gene>
<comment type="caution">
    <text evidence="2">The sequence shown here is derived from an EMBL/GenBank/DDBJ whole genome shotgun (WGS) entry which is preliminary data.</text>
</comment>
<dbReference type="RefSeq" id="XP_016599360.1">
    <property type="nucleotide sequence ID" value="XM_016739450.1"/>
</dbReference>
<name>A0A0A2JQN8_PENEN</name>
<evidence type="ECO:0000313" key="2">
    <source>
        <dbReference type="EMBL" id="KGO57732.1"/>
    </source>
</evidence>